<feature type="chain" id="PRO_5024293454" evidence="1">
    <location>
        <begin position="17"/>
        <end position="224"/>
    </location>
</feature>
<dbReference type="WBParaSite" id="MCU_007187-RA">
    <property type="protein sequence ID" value="MCU_007187-RA"/>
    <property type="gene ID" value="MCU_007187"/>
</dbReference>
<sequence>MLKLLCLLILTWYVLAEVPTDEERKAILECHTKLRENVNPPASNMMLLNYSIEMENLAVKYIADCQPPSNRGPFNGTSELLMNELREKSQYVQELCKVNGNGYDYDENSCNGACLSYNQMVWAASTQFGCALKNCPTDGDVSKSSYTLVCIYKPGDESEDERPYVSGDSCSRCPDGYGCQRNQCYRGTPNTTASSITMTTTSIGTVLSIIETLIFATLLLHCLE</sequence>
<accession>A0A5K3FBZ1</accession>
<proteinExistence type="predicted"/>
<evidence type="ECO:0000313" key="3">
    <source>
        <dbReference type="WBParaSite" id="MCU_007187-RA"/>
    </source>
</evidence>
<feature type="domain" description="SCP" evidence="2">
    <location>
        <begin position="22"/>
        <end position="160"/>
    </location>
</feature>
<dbReference type="Pfam" id="PF00188">
    <property type="entry name" value="CAP"/>
    <property type="match status" value="1"/>
</dbReference>
<feature type="signal peptide" evidence="1">
    <location>
        <begin position="1"/>
        <end position="16"/>
    </location>
</feature>
<dbReference type="InterPro" id="IPR014044">
    <property type="entry name" value="CAP_dom"/>
</dbReference>
<evidence type="ECO:0000256" key="1">
    <source>
        <dbReference type="SAM" id="SignalP"/>
    </source>
</evidence>
<organism evidence="3">
    <name type="scientific">Mesocestoides corti</name>
    <name type="common">Flatworm</name>
    <dbReference type="NCBI Taxonomy" id="53468"/>
    <lineage>
        <taxon>Eukaryota</taxon>
        <taxon>Metazoa</taxon>
        <taxon>Spiralia</taxon>
        <taxon>Lophotrochozoa</taxon>
        <taxon>Platyhelminthes</taxon>
        <taxon>Cestoda</taxon>
        <taxon>Eucestoda</taxon>
        <taxon>Cyclophyllidea</taxon>
        <taxon>Mesocestoididae</taxon>
        <taxon>Mesocestoides</taxon>
    </lineage>
</organism>
<dbReference type="SUPFAM" id="SSF55797">
    <property type="entry name" value="PR-1-like"/>
    <property type="match status" value="1"/>
</dbReference>
<name>A0A5K3FBZ1_MESCO</name>
<dbReference type="InterPro" id="IPR035940">
    <property type="entry name" value="CAP_sf"/>
</dbReference>
<dbReference type="PANTHER" id="PTHR10334">
    <property type="entry name" value="CYSTEINE-RICH SECRETORY PROTEIN-RELATED"/>
    <property type="match status" value="1"/>
</dbReference>
<dbReference type="CDD" id="cd05380">
    <property type="entry name" value="CAP_euk"/>
    <property type="match status" value="1"/>
</dbReference>
<protein>
    <submittedName>
        <fullName evidence="3">SCP domain-containing protein</fullName>
    </submittedName>
</protein>
<reference evidence="3" key="1">
    <citation type="submission" date="2019-11" db="UniProtKB">
        <authorList>
            <consortium name="WormBaseParasite"/>
        </authorList>
    </citation>
    <scope>IDENTIFICATION</scope>
</reference>
<keyword evidence="1" id="KW-0732">Signal</keyword>
<dbReference type="Gene3D" id="3.40.33.10">
    <property type="entry name" value="CAP"/>
    <property type="match status" value="1"/>
</dbReference>
<evidence type="ECO:0000259" key="2">
    <source>
        <dbReference type="SMART" id="SM00198"/>
    </source>
</evidence>
<dbReference type="SMART" id="SM00198">
    <property type="entry name" value="SCP"/>
    <property type="match status" value="1"/>
</dbReference>
<dbReference type="AlphaFoldDB" id="A0A5K3FBZ1"/>
<dbReference type="InterPro" id="IPR001283">
    <property type="entry name" value="CRISP-related"/>
</dbReference>